<comment type="similarity">
    <text evidence="1 5">Belongs to the universal ribosomal protein uL1 family.</text>
</comment>
<reference evidence="8" key="1">
    <citation type="submission" date="2016-06" db="EMBL/GenBank/DDBJ databases">
        <title>Draft Genome sequence of the fungus Inonotus baumii.</title>
        <authorList>
            <person name="Zhu H."/>
            <person name="Lin W."/>
        </authorList>
    </citation>
    <scope>NUCLEOTIDE SEQUENCE</scope>
    <source>
        <strain evidence="8">821</strain>
    </source>
</reference>
<dbReference type="EMBL" id="LNZH02000208">
    <property type="protein sequence ID" value="OCB85564.1"/>
    <property type="molecule type" value="Genomic_DNA"/>
</dbReference>
<evidence type="ECO:0000256" key="5">
    <source>
        <dbReference type="RuleBase" id="RU000659"/>
    </source>
</evidence>
<dbReference type="PANTHER" id="PTHR36427">
    <property type="entry name" value="54S RIBOSOMAL PROTEIN L1, MITOCHONDRIAL"/>
    <property type="match status" value="1"/>
</dbReference>
<keyword evidence="4" id="KW-0694">RNA-binding</keyword>
<dbReference type="InterPro" id="IPR023673">
    <property type="entry name" value="Ribosomal_uL1_CS"/>
</dbReference>
<evidence type="ECO:0000256" key="4">
    <source>
        <dbReference type="PROSITE-ProRule" id="PRU00266"/>
    </source>
</evidence>
<dbReference type="OrthoDB" id="1747252at2759"/>
<evidence type="ECO:0000313" key="8">
    <source>
        <dbReference type="EMBL" id="OCB85564.1"/>
    </source>
</evidence>
<organism evidence="8 9">
    <name type="scientific">Sanghuangporus baumii</name>
    <name type="common">Phellinus baumii</name>
    <dbReference type="NCBI Taxonomy" id="108892"/>
    <lineage>
        <taxon>Eukaryota</taxon>
        <taxon>Fungi</taxon>
        <taxon>Dikarya</taxon>
        <taxon>Basidiomycota</taxon>
        <taxon>Agaricomycotina</taxon>
        <taxon>Agaricomycetes</taxon>
        <taxon>Hymenochaetales</taxon>
        <taxon>Hymenochaetaceae</taxon>
        <taxon>Sanghuangporus</taxon>
    </lineage>
</organism>
<feature type="region of interest" description="Disordered" evidence="6">
    <location>
        <begin position="289"/>
        <end position="327"/>
    </location>
</feature>
<gene>
    <name evidence="8" type="ORF">A7U60_g7211</name>
</gene>
<accession>A0A9Q5N9M7</accession>
<dbReference type="PANTHER" id="PTHR36427:SF3">
    <property type="entry name" value="LARGE RIBOSOMAL SUBUNIT PROTEIN UL1M"/>
    <property type="match status" value="1"/>
</dbReference>
<dbReference type="SUPFAM" id="SSF56808">
    <property type="entry name" value="Ribosomal protein L1"/>
    <property type="match status" value="1"/>
</dbReference>
<dbReference type="CDD" id="cd00048">
    <property type="entry name" value="DSRM_SF"/>
    <property type="match status" value="1"/>
</dbReference>
<dbReference type="GO" id="GO:0005762">
    <property type="term" value="C:mitochondrial large ribosomal subunit"/>
    <property type="evidence" value="ECO:0007669"/>
    <property type="project" value="TreeGrafter"/>
</dbReference>
<dbReference type="InterPro" id="IPR016095">
    <property type="entry name" value="Ribosomal_uL1_3-a/b-sand"/>
</dbReference>
<evidence type="ECO:0000259" key="7">
    <source>
        <dbReference type="PROSITE" id="PS50137"/>
    </source>
</evidence>
<keyword evidence="2 5" id="KW-0689">Ribosomal protein</keyword>
<proteinExistence type="inferred from homology"/>
<protein>
    <recommendedName>
        <fullName evidence="5">Ribosomal protein</fullName>
    </recommendedName>
</protein>
<dbReference type="InterPro" id="IPR023674">
    <property type="entry name" value="Ribosomal_uL1-like"/>
</dbReference>
<dbReference type="SUPFAM" id="SSF54768">
    <property type="entry name" value="dsRNA-binding domain-like"/>
    <property type="match status" value="1"/>
</dbReference>
<feature type="compositionally biased region" description="Polar residues" evidence="6">
    <location>
        <begin position="314"/>
        <end position="327"/>
    </location>
</feature>
<comment type="caution">
    <text evidence="8">The sequence shown here is derived from an EMBL/GenBank/DDBJ whole genome shotgun (WGS) entry which is preliminary data.</text>
</comment>
<dbReference type="AlphaFoldDB" id="A0A9Q5N9M7"/>
<dbReference type="InterPro" id="IPR014720">
    <property type="entry name" value="dsRBD_dom"/>
</dbReference>
<name>A0A9Q5N9M7_SANBA</name>
<dbReference type="CDD" id="cd00403">
    <property type="entry name" value="Ribosomal_L1"/>
    <property type="match status" value="1"/>
</dbReference>
<dbReference type="GO" id="GO:0003723">
    <property type="term" value="F:RNA binding"/>
    <property type="evidence" value="ECO:0007669"/>
    <property type="project" value="UniProtKB-UniRule"/>
</dbReference>
<evidence type="ECO:0000256" key="1">
    <source>
        <dbReference type="ARBA" id="ARBA00010531"/>
    </source>
</evidence>
<evidence type="ECO:0000313" key="9">
    <source>
        <dbReference type="Proteomes" id="UP000757232"/>
    </source>
</evidence>
<dbReference type="PROSITE" id="PS01199">
    <property type="entry name" value="RIBOSOMAL_L1"/>
    <property type="match status" value="1"/>
</dbReference>
<evidence type="ECO:0000256" key="3">
    <source>
        <dbReference type="ARBA" id="ARBA00023274"/>
    </source>
</evidence>
<dbReference type="PROSITE" id="PS50137">
    <property type="entry name" value="DS_RBD"/>
    <property type="match status" value="1"/>
</dbReference>
<dbReference type="FunFam" id="3.40.50.790:FF:000001">
    <property type="entry name" value="50S ribosomal protein L1"/>
    <property type="match status" value="1"/>
</dbReference>
<evidence type="ECO:0000256" key="2">
    <source>
        <dbReference type="ARBA" id="ARBA00022980"/>
    </source>
</evidence>
<dbReference type="Proteomes" id="UP000757232">
    <property type="component" value="Unassembled WGS sequence"/>
</dbReference>
<keyword evidence="3 5" id="KW-0687">Ribonucleoprotein</keyword>
<sequence>MTHPSPAVQLNNLLQEKKELDKISWIYEDTGPQNDKTWHATVKYKGEVVGYAEAKNKIPAKEDAARQALAYLRKVKARPAPTKAKLAARERKKALKAKKSVYENEKIPLTDAINILRAVEVAKPNATYELVIKTEMRRGSTVPKGRFNLPREVKAKTKERVLVFAEGRQAEEAKRAGADFVGGTELIEGVANGRYPASVFLCTPSLIRAITPKLGRVLGPRGLMPSERRGTVTEDIVGYLRRISGSSEWRGDKAGTIRSAVAKMHFPVEDVVRNVRHFLNIVKIATGNAADKSDRQPKSGPKPGQVNPIKRVVLSSTQGPGIQISDA</sequence>
<dbReference type="GO" id="GO:0003735">
    <property type="term" value="F:structural constituent of ribosome"/>
    <property type="evidence" value="ECO:0007669"/>
    <property type="project" value="TreeGrafter"/>
</dbReference>
<dbReference type="Pfam" id="PF00687">
    <property type="entry name" value="Ribosomal_L1"/>
    <property type="match status" value="1"/>
</dbReference>
<dbReference type="Gene3D" id="3.40.50.790">
    <property type="match status" value="1"/>
</dbReference>
<dbReference type="Gene3D" id="3.30.190.20">
    <property type="match status" value="1"/>
</dbReference>
<feature type="domain" description="DRBM" evidence="7">
    <location>
        <begin position="5"/>
        <end position="74"/>
    </location>
</feature>
<keyword evidence="9" id="KW-1185">Reference proteome</keyword>
<dbReference type="Gene3D" id="3.30.160.20">
    <property type="match status" value="1"/>
</dbReference>
<evidence type="ECO:0000256" key="6">
    <source>
        <dbReference type="SAM" id="MobiDB-lite"/>
    </source>
</evidence>
<dbReference type="InterPro" id="IPR028364">
    <property type="entry name" value="Ribosomal_uL1/biogenesis"/>
</dbReference>
<dbReference type="Pfam" id="PF00035">
    <property type="entry name" value="dsrm"/>
    <property type="match status" value="1"/>
</dbReference>